<accession>A0ACB8TR31</accession>
<reference evidence="1" key="1">
    <citation type="journal article" date="2021" name="Environ. Microbiol.">
        <title>Gene family expansions and transcriptome signatures uncover fungal adaptations to wood decay.</title>
        <authorList>
            <person name="Hage H."/>
            <person name="Miyauchi S."/>
            <person name="Viragh M."/>
            <person name="Drula E."/>
            <person name="Min B."/>
            <person name="Chaduli D."/>
            <person name="Navarro D."/>
            <person name="Favel A."/>
            <person name="Norest M."/>
            <person name="Lesage-Meessen L."/>
            <person name="Balint B."/>
            <person name="Merenyi Z."/>
            <person name="de Eugenio L."/>
            <person name="Morin E."/>
            <person name="Martinez A.T."/>
            <person name="Baldrian P."/>
            <person name="Stursova M."/>
            <person name="Martinez M.J."/>
            <person name="Novotny C."/>
            <person name="Magnuson J.K."/>
            <person name="Spatafora J.W."/>
            <person name="Maurice S."/>
            <person name="Pangilinan J."/>
            <person name="Andreopoulos W."/>
            <person name="LaButti K."/>
            <person name="Hundley H."/>
            <person name="Na H."/>
            <person name="Kuo A."/>
            <person name="Barry K."/>
            <person name="Lipzen A."/>
            <person name="Henrissat B."/>
            <person name="Riley R."/>
            <person name="Ahrendt S."/>
            <person name="Nagy L.G."/>
            <person name="Grigoriev I.V."/>
            <person name="Martin F."/>
            <person name="Rosso M.N."/>
        </authorList>
    </citation>
    <scope>NUCLEOTIDE SEQUENCE</scope>
    <source>
        <strain evidence="1">CBS 384.51</strain>
    </source>
</reference>
<comment type="caution">
    <text evidence="1">The sequence shown here is derived from an EMBL/GenBank/DDBJ whole genome shotgun (WGS) entry which is preliminary data.</text>
</comment>
<proteinExistence type="predicted"/>
<evidence type="ECO:0000313" key="1">
    <source>
        <dbReference type="EMBL" id="KAI0084394.1"/>
    </source>
</evidence>
<evidence type="ECO:0000313" key="2">
    <source>
        <dbReference type="Proteomes" id="UP001055072"/>
    </source>
</evidence>
<keyword evidence="2" id="KW-1185">Reference proteome</keyword>
<name>A0ACB8TR31_9APHY</name>
<organism evidence="1 2">
    <name type="scientific">Irpex rosettiformis</name>
    <dbReference type="NCBI Taxonomy" id="378272"/>
    <lineage>
        <taxon>Eukaryota</taxon>
        <taxon>Fungi</taxon>
        <taxon>Dikarya</taxon>
        <taxon>Basidiomycota</taxon>
        <taxon>Agaricomycotina</taxon>
        <taxon>Agaricomycetes</taxon>
        <taxon>Polyporales</taxon>
        <taxon>Irpicaceae</taxon>
        <taxon>Irpex</taxon>
    </lineage>
</organism>
<sequence>MSDSYSDDDFYSPSVNDDDHYPVSIEAPMRALALASTDTGGRLTAQGVHSVRRQQPSGTVAVPAGIVSTSSSTQEEVLARITALEKALYKSQQERDALKARNTELEEERMTTSDEKRRQRRGKGSSVSSTPAQTDGSVPVPLTMANPVQRSQKPPEEARVTIAGKNAERPDIDPLDFHQRYRNDESEELALIAEAWDVISAEPLLLPRLRSGLDPKLIEAFSTAVSYEKSKFVNASNQNIHLLFEDLQLPLSSFKTLEARRNCATLRALGPEDADDFYCRVLFPLKLKDSSLEDAGHLLFRSERIIMVLQGALFGVSAIGSNTRKASNVKANLWRVREVTPASRQRGSCYMELYAFFRDLPQDAHREPSLRRCTRTPSMGE</sequence>
<gene>
    <name evidence="1" type="ORF">BDY19DRAFT_536966</name>
</gene>
<protein>
    <submittedName>
        <fullName evidence="1">Uncharacterized protein</fullName>
    </submittedName>
</protein>
<dbReference type="Proteomes" id="UP001055072">
    <property type="component" value="Unassembled WGS sequence"/>
</dbReference>
<dbReference type="EMBL" id="MU274943">
    <property type="protein sequence ID" value="KAI0084394.1"/>
    <property type="molecule type" value="Genomic_DNA"/>
</dbReference>